<feature type="compositionally biased region" description="Basic and acidic residues" evidence="1">
    <location>
        <begin position="57"/>
        <end position="66"/>
    </location>
</feature>
<evidence type="ECO:0000313" key="3">
    <source>
        <dbReference type="Proteomes" id="UP000299102"/>
    </source>
</evidence>
<comment type="caution">
    <text evidence="2">The sequence shown here is derived from an EMBL/GenBank/DDBJ whole genome shotgun (WGS) entry which is preliminary data.</text>
</comment>
<feature type="compositionally biased region" description="Basic and acidic residues" evidence="1">
    <location>
        <begin position="14"/>
        <end position="23"/>
    </location>
</feature>
<sequence>MQPLRGMPLKNRCRNSDVRDRSGVRNSTPKLCRDVIGSCKSVRTSSIRSGRRVQLLKSDRTARQTPREQGAS</sequence>
<evidence type="ECO:0000256" key="1">
    <source>
        <dbReference type="SAM" id="MobiDB-lite"/>
    </source>
</evidence>
<accession>A0A4C1V287</accession>
<feature type="region of interest" description="Disordered" evidence="1">
    <location>
        <begin position="43"/>
        <end position="72"/>
    </location>
</feature>
<dbReference type="AlphaFoldDB" id="A0A4C1V287"/>
<feature type="region of interest" description="Disordered" evidence="1">
    <location>
        <begin position="1"/>
        <end position="26"/>
    </location>
</feature>
<organism evidence="2 3">
    <name type="scientific">Eumeta variegata</name>
    <name type="common">Bagworm moth</name>
    <name type="synonym">Eumeta japonica</name>
    <dbReference type="NCBI Taxonomy" id="151549"/>
    <lineage>
        <taxon>Eukaryota</taxon>
        <taxon>Metazoa</taxon>
        <taxon>Ecdysozoa</taxon>
        <taxon>Arthropoda</taxon>
        <taxon>Hexapoda</taxon>
        <taxon>Insecta</taxon>
        <taxon>Pterygota</taxon>
        <taxon>Neoptera</taxon>
        <taxon>Endopterygota</taxon>
        <taxon>Lepidoptera</taxon>
        <taxon>Glossata</taxon>
        <taxon>Ditrysia</taxon>
        <taxon>Tineoidea</taxon>
        <taxon>Psychidae</taxon>
        <taxon>Oiketicinae</taxon>
        <taxon>Eumeta</taxon>
    </lineage>
</organism>
<evidence type="ECO:0000313" key="2">
    <source>
        <dbReference type="EMBL" id="GBP32913.1"/>
    </source>
</evidence>
<name>A0A4C1V287_EUMVA</name>
<protein>
    <submittedName>
        <fullName evidence="2">Uncharacterized protein</fullName>
    </submittedName>
</protein>
<dbReference type="EMBL" id="BGZK01000267">
    <property type="protein sequence ID" value="GBP32913.1"/>
    <property type="molecule type" value="Genomic_DNA"/>
</dbReference>
<keyword evidence="3" id="KW-1185">Reference proteome</keyword>
<dbReference type="Proteomes" id="UP000299102">
    <property type="component" value="Unassembled WGS sequence"/>
</dbReference>
<gene>
    <name evidence="2" type="ORF">EVAR_20090_1</name>
</gene>
<reference evidence="2 3" key="1">
    <citation type="journal article" date="2019" name="Commun. Biol.">
        <title>The bagworm genome reveals a unique fibroin gene that provides high tensile strength.</title>
        <authorList>
            <person name="Kono N."/>
            <person name="Nakamura H."/>
            <person name="Ohtoshi R."/>
            <person name="Tomita M."/>
            <person name="Numata K."/>
            <person name="Arakawa K."/>
        </authorList>
    </citation>
    <scope>NUCLEOTIDE SEQUENCE [LARGE SCALE GENOMIC DNA]</scope>
</reference>
<proteinExistence type="predicted"/>